<comment type="subcellular location">
    <subcellularLocation>
        <location evidence="1">Cell outer membrane</location>
        <topology evidence="1">Multi-pass membrane protein</topology>
    </subcellularLocation>
</comment>
<evidence type="ECO:0008006" key="11">
    <source>
        <dbReference type="Google" id="ProtNLM"/>
    </source>
</evidence>
<evidence type="ECO:0000256" key="3">
    <source>
        <dbReference type="ARBA" id="ARBA00022452"/>
    </source>
</evidence>
<reference evidence="9 10" key="1">
    <citation type="submission" date="2022-11" db="EMBL/GenBank/DDBJ databases">
        <title>The characterization of three novel Bacteroidetes species and genomic analysis of their roles in tidal elemental geochemical cycles.</title>
        <authorList>
            <person name="Ma K."/>
        </authorList>
    </citation>
    <scope>NUCLEOTIDE SEQUENCE [LARGE SCALE GENOMIC DNA]</scope>
    <source>
        <strain evidence="9 10">M17</strain>
    </source>
</reference>
<accession>A0ABT3RNA2</accession>
<dbReference type="Gene3D" id="2.40.160.60">
    <property type="entry name" value="Outer membrane protein transport protein (OMPP1/FadL/TodX)"/>
    <property type="match status" value="1"/>
</dbReference>
<evidence type="ECO:0000256" key="2">
    <source>
        <dbReference type="ARBA" id="ARBA00008163"/>
    </source>
</evidence>
<keyword evidence="3" id="KW-1134">Transmembrane beta strand</keyword>
<name>A0ABT3RNA2_9BACT</name>
<evidence type="ECO:0000256" key="5">
    <source>
        <dbReference type="ARBA" id="ARBA00022729"/>
    </source>
</evidence>
<dbReference type="SUPFAM" id="SSF56935">
    <property type="entry name" value="Porins"/>
    <property type="match status" value="1"/>
</dbReference>
<dbReference type="EMBL" id="JAPFQN010000003">
    <property type="protein sequence ID" value="MCX2743288.1"/>
    <property type="molecule type" value="Genomic_DNA"/>
</dbReference>
<comment type="similarity">
    <text evidence="2">Belongs to the OmpP1/FadL family.</text>
</comment>
<dbReference type="RefSeq" id="WP_266055663.1">
    <property type="nucleotide sequence ID" value="NZ_JAPFQN010000003.1"/>
</dbReference>
<keyword evidence="10" id="KW-1185">Reference proteome</keyword>
<evidence type="ECO:0000256" key="1">
    <source>
        <dbReference type="ARBA" id="ARBA00004571"/>
    </source>
</evidence>
<protein>
    <recommendedName>
        <fullName evidence="11">Long-chain fatty acid transport protein</fullName>
    </recommendedName>
</protein>
<feature type="transmembrane region" description="Helical" evidence="8">
    <location>
        <begin position="6"/>
        <end position="24"/>
    </location>
</feature>
<evidence type="ECO:0000256" key="4">
    <source>
        <dbReference type="ARBA" id="ARBA00022692"/>
    </source>
</evidence>
<keyword evidence="6 8" id="KW-0472">Membrane</keyword>
<gene>
    <name evidence="9" type="ORF">OO013_05395</name>
</gene>
<evidence type="ECO:0000313" key="9">
    <source>
        <dbReference type="EMBL" id="MCX2743288.1"/>
    </source>
</evidence>
<dbReference type="PANTHER" id="PTHR35093">
    <property type="entry name" value="OUTER MEMBRANE PROTEIN NMB0088-RELATED"/>
    <property type="match status" value="1"/>
</dbReference>
<evidence type="ECO:0000256" key="6">
    <source>
        <dbReference type="ARBA" id="ARBA00023136"/>
    </source>
</evidence>
<proteinExistence type="inferred from homology"/>
<dbReference type="Proteomes" id="UP001209885">
    <property type="component" value="Unassembled WGS sequence"/>
</dbReference>
<evidence type="ECO:0000313" key="10">
    <source>
        <dbReference type="Proteomes" id="UP001209885"/>
    </source>
</evidence>
<keyword evidence="5" id="KW-0732">Signal</keyword>
<evidence type="ECO:0000256" key="8">
    <source>
        <dbReference type="SAM" id="Phobius"/>
    </source>
</evidence>
<sequence length="423" mass="47178">MIKHYFILYPGIVMLICIMTCLDAQGQSAYNPNILPMGDTEPLMANTGTGGLASTGAVFYNPAALTMLEGTSFSLSGTAYLHYKFKAKPIATINGQDLNYEAAGFQTIPTSVVMVKSFKEWKVAFSVLVPMDFRYEGLSSWSINGPDQTLDVTFLQNYKENMLLIGLSAAKKINDYWSWGTSLYYQGFSFKTFAEANTIVNNNAQRLILQSSRTTIKPNNMMIIAGIHRKGEVLNFGLKITTPSIYLFGKGDYYEYNFSNIDPNNIDADEINFTGLKTQFKTPGEIRAGITYKPDVNWTIASDIGYSFNLDYDIYPSNEIEEVESLRGNFRVSTGAEYTLSENILLYTGGSYTPSLEKPGEGEKGVTFWAFFTGFKLKSKYFHTDLGLFYSRGHGEQPKAVGAGKTDITYRYLGAFLGTNYTF</sequence>
<keyword evidence="7" id="KW-0998">Cell outer membrane</keyword>
<dbReference type="InterPro" id="IPR005017">
    <property type="entry name" value="OMPP1/FadL/TodX"/>
</dbReference>
<evidence type="ECO:0000256" key="7">
    <source>
        <dbReference type="ARBA" id="ARBA00023237"/>
    </source>
</evidence>
<keyword evidence="8" id="KW-1133">Transmembrane helix</keyword>
<organism evidence="9 10">
    <name type="scientific">Mangrovivirga halotolerans</name>
    <dbReference type="NCBI Taxonomy" id="2993936"/>
    <lineage>
        <taxon>Bacteria</taxon>
        <taxon>Pseudomonadati</taxon>
        <taxon>Bacteroidota</taxon>
        <taxon>Cytophagia</taxon>
        <taxon>Cytophagales</taxon>
        <taxon>Mangrovivirgaceae</taxon>
        <taxon>Mangrovivirga</taxon>
    </lineage>
</organism>
<dbReference type="PANTHER" id="PTHR35093:SF8">
    <property type="entry name" value="OUTER MEMBRANE PROTEIN NMB0088-RELATED"/>
    <property type="match status" value="1"/>
</dbReference>
<keyword evidence="4 8" id="KW-0812">Transmembrane</keyword>
<comment type="caution">
    <text evidence="9">The sequence shown here is derived from an EMBL/GenBank/DDBJ whole genome shotgun (WGS) entry which is preliminary data.</text>
</comment>